<comment type="caution">
    <text evidence="2">The sequence shown here is derived from an EMBL/GenBank/DDBJ whole genome shotgun (WGS) entry which is preliminary data.</text>
</comment>
<feature type="region of interest" description="Disordered" evidence="1">
    <location>
        <begin position="59"/>
        <end position="92"/>
    </location>
</feature>
<dbReference type="Proteomes" id="UP001196413">
    <property type="component" value="Unassembled WGS sequence"/>
</dbReference>
<proteinExistence type="predicted"/>
<accession>A0AAD5NA57</accession>
<name>A0AAD5NA57_PARTN</name>
<evidence type="ECO:0000313" key="2">
    <source>
        <dbReference type="EMBL" id="KAJ1365857.1"/>
    </source>
</evidence>
<evidence type="ECO:0000256" key="1">
    <source>
        <dbReference type="SAM" id="MobiDB-lite"/>
    </source>
</evidence>
<reference evidence="2" key="1">
    <citation type="submission" date="2021-06" db="EMBL/GenBank/DDBJ databases">
        <title>Parelaphostrongylus tenuis whole genome reference sequence.</title>
        <authorList>
            <person name="Garwood T.J."/>
            <person name="Larsen P.A."/>
            <person name="Fountain-Jones N.M."/>
            <person name="Garbe J.R."/>
            <person name="Macchietto M.G."/>
            <person name="Kania S.A."/>
            <person name="Gerhold R.W."/>
            <person name="Richards J.E."/>
            <person name="Wolf T.M."/>
        </authorList>
    </citation>
    <scope>NUCLEOTIDE SEQUENCE</scope>
    <source>
        <strain evidence="2">MNPRO001-30</strain>
        <tissue evidence="2">Meninges</tissue>
    </source>
</reference>
<evidence type="ECO:0000313" key="3">
    <source>
        <dbReference type="Proteomes" id="UP001196413"/>
    </source>
</evidence>
<keyword evidence="3" id="KW-1185">Reference proteome</keyword>
<protein>
    <submittedName>
        <fullName evidence="2">Uncharacterized protein</fullName>
    </submittedName>
</protein>
<dbReference type="AlphaFoldDB" id="A0AAD5NA57"/>
<feature type="compositionally biased region" description="Basic and acidic residues" evidence="1">
    <location>
        <begin position="68"/>
        <end position="77"/>
    </location>
</feature>
<dbReference type="EMBL" id="JAHQIW010005374">
    <property type="protein sequence ID" value="KAJ1365857.1"/>
    <property type="molecule type" value="Genomic_DNA"/>
</dbReference>
<sequence length="92" mass="10174">MSYPYQIISRSRISSKLGDSTDKEAIRISLGAEELKFADSVLIKDVGLVSGDQLFIEAYPSTSSSKPGDPRRDDFGKDGANNDEPEIRYDEN</sequence>
<organism evidence="2 3">
    <name type="scientific">Parelaphostrongylus tenuis</name>
    <name type="common">Meningeal worm</name>
    <dbReference type="NCBI Taxonomy" id="148309"/>
    <lineage>
        <taxon>Eukaryota</taxon>
        <taxon>Metazoa</taxon>
        <taxon>Ecdysozoa</taxon>
        <taxon>Nematoda</taxon>
        <taxon>Chromadorea</taxon>
        <taxon>Rhabditida</taxon>
        <taxon>Rhabditina</taxon>
        <taxon>Rhabditomorpha</taxon>
        <taxon>Strongyloidea</taxon>
        <taxon>Metastrongylidae</taxon>
        <taxon>Parelaphostrongylus</taxon>
    </lineage>
</organism>
<gene>
    <name evidence="2" type="ORF">KIN20_026314</name>
</gene>